<feature type="compositionally biased region" description="Polar residues" evidence="1">
    <location>
        <begin position="97"/>
        <end position="106"/>
    </location>
</feature>
<evidence type="ECO:0000313" key="2">
    <source>
        <dbReference type="EMBL" id="ORX95076.1"/>
    </source>
</evidence>
<feature type="region of interest" description="Disordered" evidence="1">
    <location>
        <begin position="77"/>
        <end position="106"/>
    </location>
</feature>
<gene>
    <name evidence="2" type="ORF">BCR34DRAFT_594254</name>
</gene>
<dbReference type="OrthoDB" id="3745702at2759"/>
<accession>A0A1Y1YBE0</accession>
<dbReference type="Proteomes" id="UP000193144">
    <property type="component" value="Unassembled WGS sequence"/>
</dbReference>
<name>A0A1Y1YBE0_9PLEO</name>
<protein>
    <submittedName>
        <fullName evidence="2">Uncharacterized protein</fullName>
    </submittedName>
</protein>
<reference evidence="2 3" key="1">
    <citation type="submission" date="2016-07" db="EMBL/GenBank/DDBJ databases">
        <title>Pervasive Adenine N6-methylation of Active Genes in Fungi.</title>
        <authorList>
            <consortium name="DOE Joint Genome Institute"/>
            <person name="Mondo S.J."/>
            <person name="Dannebaum R.O."/>
            <person name="Kuo R.C."/>
            <person name="Labutti K."/>
            <person name="Haridas S."/>
            <person name="Kuo A."/>
            <person name="Salamov A."/>
            <person name="Ahrendt S.R."/>
            <person name="Lipzen A."/>
            <person name="Sullivan W."/>
            <person name="Andreopoulos W.B."/>
            <person name="Clum A."/>
            <person name="Lindquist E."/>
            <person name="Daum C."/>
            <person name="Ramamoorthy G.K."/>
            <person name="Gryganskyi A."/>
            <person name="Culley D."/>
            <person name="Magnuson J.K."/>
            <person name="James T.Y."/>
            <person name="O'Malley M.A."/>
            <person name="Stajich J.E."/>
            <person name="Spatafora J.W."/>
            <person name="Visel A."/>
            <person name="Grigoriev I.V."/>
        </authorList>
    </citation>
    <scope>NUCLEOTIDE SEQUENCE [LARGE SCALE GENOMIC DNA]</scope>
    <source>
        <strain evidence="2 3">CBS 115471</strain>
    </source>
</reference>
<sequence>MPQKISPEAFFERASNNVAIEKKKDIVNGKQVLKELQPKTKKNYARALALWDQYKKLNPGYYKDFTAGWRRARIEEEQQNEETNKEGEKERVIVISPNVTLSTSNH</sequence>
<proteinExistence type="predicted"/>
<feature type="compositionally biased region" description="Basic and acidic residues" evidence="1">
    <location>
        <begin position="77"/>
        <end position="92"/>
    </location>
</feature>
<organism evidence="2 3">
    <name type="scientific">Clohesyomyces aquaticus</name>
    <dbReference type="NCBI Taxonomy" id="1231657"/>
    <lineage>
        <taxon>Eukaryota</taxon>
        <taxon>Fungi</taxon>
        <taxon>Dikarya</taxon>
        <taxon>Ascomycota</taxon>
        <taxon>Pezizomycotina</taxon>
        <taxon>Dothideomycetes</taxon>
        <taxon>Pleosporomycetidae</taxon>
        <taxon>Pleosporales</taxon>
        <taxon>Lindgomycetaceae</taxon>
        <taxon>Clohesyomyces</taxon>
    </lineage>
</organism>
<comment type="caution">
    <text evidence="2">The sequence shown here is derived from an EMBL/GenBank/DDBJ whole genome shotgun (WGS) entry which is preliminary data.</text>
</comment>
<evidence type="ECO:0000256" key="1">
    <source>
        <dbReference type="SAM" id="MobiDB-lite"/>
    </source>
</evidence>
<evidence type="ECO:0000313" key="3">
    <source>
        <dbReference type="Proteomes" id="UP000193144"/>
    </source>
</evidence>
<keyword evidence="3" id="KW-1185">Reference proteome</keyword>
<dbReference type="EMBL" id="MCFA01000290">
    <property type="protein sequence ID" value="ORX95076.1"/>
    <property type="molecule type" value="Genomic_DNA"/>
</dbReference>
<dbReference type="AlphaFoldDB" id="A0A1Y1YBE0"/>